<evidence type="ECO:0000313" key="3">
    <source>
        <dbReference type="Proteomes" id="UP000294847"/>
    </source>
</evidence>
<proteinExistence type="predicted"/>
<gene>
    <name evidence="2" type="ORF">PoMZ_03961</name>
</gene>
<accession>A0A4P7NBV3</accession>
<protein>
    <submittedName>
        <fullName evidence="2">Uncharacterized protein</fullName>
    </submittedName>
</protein>
<dbReference type="EMBL" id="CP034206">
    <property type="protein sequence ID" value="QBZ59001.1"/>
    <property type="molecule type" value="Genomic_DNA"/>
</dbReference>
<dbReference type="Proteomes" id="UP000294847">
    <property type="component" value="Chromosome 3"/>
</dbReference>
<evidence type="ECO:0000313" key="2">
    <source>
        <dbReference type="EMBL" id="QBZ59001.1"/>
    </source>
</evidence>
<dbReference type="AlphaFoldDB" id="A0A4P7NBV3"/>
<dbReference type="VEuPathDB" id="FungiDB:M_BR32_EuGene_00044931"/>
<dbReference type="OMA" id="SYQCTLR"/>
<sequence length="571" mass="61951">MVLEEPFPLRAFAQRTTTFDPTCNADRTDRDTWVTSSYVNSRGLPETLPVSVPSAPKRTSAAVAPLAFACAPEQPYSMRQFPSKEGLQAMLSRLLASDVTVEGIRATPASPARIQNIYTICLAGGQQLVLAMAPSTMVRLLRSEQLLVESEALLLRWLREKHTRDKLVADKVGVATDPGNGDTTYGNYPGSTAEDKRPIVTAPNNSVRTPEARSVFSQMGLLDILPTIIASSATDALAVGDIIETSYAISHQPSGTLITADKIHPGAQQEHPVDTRQIEFQAGTIVRQLSRLTAPTRKFGPAVAVLGFPTTGGNSGASEDFRPAAFLDDSTWSSAFQSMIEGVLRDAEDMVIHIPYAPIRTQMRRLCRYLDAVTTPRLVLIDAGEPTNLLVRTQDILSDDTPCGCASASGSSEQDVGNQVTVKQSRVVGLADWSNAYFGDPLFTKAFSRQPSRSFLDGFHGAIESEDLRYHQDTSGVRILLYSCYHLTVSIVQEYYRPRQGSTEREMEARRKLGEVLATLAAVGVADESRGMGWQVSPDGLTATPSGLDVSTSPGADWSSSQYACRAELRS</sequence>
<evidence type="ECO:0000256" key="1">
    <source>
        <dbReference type="SAM" id="MobiDB-lite"/>
    </source>
</evidence>
<name>A0A4P7NBV3_PYROR</name>
<feature type="compositionally biased region" description="Polar residues" evidence="1">
    <location>
        <begin position="181"/>
        <end position="190"/>
    </location>
</feature>
<organism evidence="2 3">
    <name type="scientific">Pyricularia oryzae</name>
    <name type="common">Rice blast fungus</name>
    <name type="synonym">Magnaporthe oryzae</name>
    <dbReference type="NCBI Taxonomy" id="318829"/>
    <lineage>
        <taxon>Eukaryota</taxon>
        <taxon>Fungi</taxon>
        <taxon>Dikarya</taxon>
        <taxon>Ascomycota</taxon>
        <taxon>Pezizomycotina</taxon>
        <taxon>Sordariomycetes</taxon>
        <taxon>Sordariomycetidae</taxon>
        <taxon>Magnaporthales</taxon>
        <taxon>Pyriculariaceae</taxon>
        <taxon>Pyricularia</taxon>
    </lineage>
</organism>
<feature type="region of interest" description="Disordered" evidence="1">
    <location>
        <begin position="178"/>
        <end position="206"/>
    </location>
</feature>
<reference evidence="2 3" key="1">
    <citation type="journal article" date="2019" name="Mol. Biol. Evol.">
        <title>Blast fungal genomes show frequent chromosomal changes, gene gains and losses, and effector gene turnover.</title>
        <authorList>
            <person name="Gomez Luciano L.B."/>
            <person name="Jason Tsai I."/>
            <person name="Chuma I."/>
            <person name="Tosa Y."/>
            <person name="Chen Y.H."/>
            <person name="Li J.Y."/>
            <person name="Li M.Y."/>
            <person name="Jade Lu M.Y."/>
            <person name="Nakayashiki H."/>
            <person name="Li W.H."/>
        </authorList>
    </citation>
    <scope>NUCLEOTIDE SEQUENCE [LARGE SCALE GENOMIC DNA]</scope>
    <source>
        <strain evidence="2">MZ5-1-6</strain>
    </source>
</reference>